<accession>A0A543EIV3</accession>
<sequence>MRNDKNHAVCEKVKLKLINLTFSIEIKMYSIDKTKYPQYSVVHSVGQPNLTQFSLKGDGNS</sequence>
<comment type="caution">
    <text evidence="1">The sequence shown here is derived from an EMBL/GenBank/DDBJ whole genome shotgun (WGS) entry which is preliminary data.</text>
</comment>
<gene>
    <name evidence="1" type="ORF">FB551_1193</name>
</gene>
<dbReference type="EMBL" id="VFPD01000001">
    <property type="protein sequence ID" value="TQM21504.1"/>
    <property type="molecule type" value="Genomic_DNA"/>
</dbReference>
<dbReference type="AlphaFoldDB" id="A0A543EIV3"/>
<evidence type="ECO:0000313" key="1">
    <source>
        <dbReference type="EMBL" id="TQM21504.1"/>
    </source>
</evidence>
<proteinExistence type="predicted"/>
<name>A0A543EIV3_9FLAO</name>
<evidence type="ECO:0000313" key="2">
    <source>
        <dbReference type="Proteomes" id="UP000316437"/>
    </source>
</evidence>
<dbReference type="RefSeq" id="WP_142015889.1">
    <property type="nucleotide sequence ID" value="NZ_VFPD01000001.1"/>
</dbReference>
<organism evidence="1 2">
    <name type="scientific">Chryseobacterium aquifrigidense</name>
    <dbReference type="NCBI Taxonomy" id="558021"/>
    <lineage>
        <taxon>Bacteria</taxon>
        <taxon>Pseudomonadati</taxon>
        <taxon>Bacteroidota</taxon>
        <taxon>Flavobacteriia</taxon>
        <taxon>Flavobacteriales</taxon>
        <taxon>Weeksellaceae</taxon>
        <taxon>Chryseobacterium group</taxon>
        <taxon>Chryseobacterium</taxon>
    </lineage>
</organism>
<keyword evidence="2" id="KW-1185">Reference proteome</keyword>
<reference evidence="1 2" key="1">
    <citation type="submission" date="2019-06" db="EMBL/GenBank/DDBJ databases">
        <title>Sorghum-associated microbial communities from plants grown in Nebraska, USA.</title>
        <authorList>
            <person name="Schachtman D."/>
        </authorList>
    </citation>
    <scope>NUCLEOTIDE SEQUENCE [LARGE SCALE GENOMIC DNA]</scope>
    <source>
        <strain evidence="1 2">110</strain>
    </source>
</reference>
<protein>
    <submittedName>
        <fullName evidence="1">Uncharacterized protein</fullName>
    </submittedName>
</protein>
<dbReference type="Proteomes" id="UP000316437">
    <property type="component" value="Unassembled WGS sequence"/>
</dbReference>